<gene>
    <name evidence="3" type="ORF">CLV59_111140</name>
</gene>
<organism evidence="3 4">
    <name type="scientific">Chitinophaga dinghuensis</name>
    <dbReference type="NCBI Taxonomy" id="1539050"/>
    <lineage>
        <taxon>Bacteria</taxon>
        <taxon>Pseudomonadati</taxon>
        <taxon>Bacteroidota</taxon>
        <taxon>Chitinophagia</taxon>
        <taxon>Chitinophagales</taxon>
        <taxon>Chitinophagaceae</taxon>
        <taxon>Chitinophaga</taxon>
    </lineage>
</organism>
<evidence type="ECO:0000313" key="4">
    <source>
        <dbReference type="Proteomes" id="UP000249819"/>
    </source>
</evidence>
<keyword evidence="1" id="KW-0812">Transmembrane</keyword>
<reference evidence="3 4" key="1">
    <citation type="submission" date="2018-06" db="EMBL/GenBank/DDBJ databases">
        <title>Genomic Encyclopedia of Archaeal and Bacterial Type Strains, Phase II (KMG-II): from individual species to whole genera.</title>
        <authorList>
            <person name="Goeker M."/>
        </authorList>
    </citation>
    <scope>NUCLEOTIDE SEQUENCE [LARGE SCALE GENOMIC DNA]</scope>
    <source>
        <strain evidence="3 4">DSM 29821</strain>
    </source>
</reference>
<dbReference type="RefSeq" id="WP_111595247.1">
    <property type="nucleotide sequence ID" value="NZ_QLMA01000011.1"/>
</dbReference>
<feature type="transmembrane region" description="Helical" evidence="1">
    <location>
        <begin position="271"/>
        <end position="296"/>
    </location>
</feature>
<feature type="domain" description="DUF4349" evidence="2">
    <location>
        <begin position="98"/>
        <end position="296"/>
    </location>
</feature>
<name>A0A327VMD4_9BACT</name>
<dbReference type="EMBL" id="QLMA01000011">
    <property type="protein sequence ID" value="RAJ74021.1"/>
    <property type="molecule type" value="Genomic_DNA"/>
</dbReference>
<comment type="caution">
    <text evidence="3">The sequence shown here is derived from an EMBL/GenBank/DDBJ whole genome shotgun (WGS) entry which is preliminary data.</text>
</comment>
<dbReference type="InterPro" id="IPR025645">
    <property type="entry name" value="DUF4349"/>
</dbReference>
<keyword evidence="1" id="KW-0472">Membrane</keyword>
<evidence type="ECO:0000259" key="2">
    <source>
        <dbReference type="Pfam" id="PF14257"/>
    </source>
</evidence>
<keyword evidence="1" id="KW-1133">Transmembrane helix</keyword>
<evidence type="ECO:0000313" key="3">
    <source>
        <dbReference type="EMBL" id="RAJ74021.1"/>
    </source>
</evidence>
<feature type="transmembrane region" description="Helical" evidence="1">
    <location>
        <begin position="12"/>
        <end position="35"/>
    </location>
</feature>
<dbReference type="Proteomes" id="UP000249819">
    <property type="component" value="Unassembled WGS sequence"/>
</dbReference>
<protein>
    <submittedName>
        <fullName evidence="3">Uncharacterized protein DUF4349</fullName>
    </submittedName>
</protein>
<accession>A0A327VMD4</accession>
<dbReference type="Pfam" id="PF14257">
    <property type="entry name" value="DUF4349"/>
    <property type="match status" value="1"/>
</dbReference>
<sequence length="306" mass="34318">MSTFTRKDVKRLLLACVCIFVLMFGLRLIYGYLYVGAGNYEGGGSRGMFEFGQSQKNYASASYKMKKDIAVSKNAAPVIVPNAPPPPPGASQKYEKIARVETKTSDYSQDEAKVYQLIDSSASVIQYENKTGNPGSREMQLLIGVVPEKFDSFYQAVQRIGVVVVREVTKTDKTNEYSKLNAQKVSLEKSLASLNELKKQPGKIEDFISLHKKIYETETELQNLGVELGSFDSVNEFCTVQLYLYESKKAATHTIHFTTRLVRALEWTIKYYAIFIVSVAATLIASIILLQMIIIVRRLMNTPPKS</sequence>
<dbReference type="OrthoDB" id="651340at2"/>
<proteinExistence type="predicted"/>
<dbReference type="AlphaFoldDB" id="A0A327VMD4"/>
<keyword evidence="4" id="KW-1185">Reference proteome</keyword>
<evidence type="ECO:0000256" key="1">
    <source>
        <dbReference type="SAM" id="Phobius"/>
    </source>
</evidence>